<evidence type="ECO:0000313" key="1">
    <source>
        <dbReference type="EMBL" id="KAF3965909.1"/>
    </source>
</evidence>
<evidence type="ECO:0000313" key="2">
    <source>
        <dbReference type="Proteomes" id="UP000737018"/>
    </source>
</evidence>
<organism evidence="1 2">
    <name type="scientific">Castanea mollissima</name>
    <name type="common">Chinese chestnut</name>
    <dbReference type="NCBI Taxonomy" id="60419"/>
    <lineage>
        <taxon>Eukaryota</taxon>
        <taxon>Viridiplantae</taxon>
        <taxon>Streptophyta</taxon>
        <taxon>Embryophyta</taxon>
        <taxon>Tracheophyta</taxon>
        <taxon>Spermatophyta</taxon>
        <taxon>Magnoliopsida</taxon>
        <taxon>eudicotyledons</taxon>
        <taxon>Gunneridae</taxon>
        <taxon>Pentapetalae</taxon>
        <taxon>rosids</taxon>
        <taxon>fabids</taxon>
        <taxon>Fagales</taxon>
        <taxon>Fagaceae</taxon>
        <taxon>Castanea</taxon>
    </lineage>
</organism>
<protein>
    <submittedName>
        <fullName evidence="1">Uncharacterized protein</fullName>
    </submittedName>
</protein>
<dbReference type="AlphaFoldDB" id="A0A8J4VY81"/>
<sequence>MRIYLTLPSEPEGSIPPCCLLCHSLGLCSFLEIGNYEVWLTVAAIWSWWRIWKLATPGCESADISKMKNHGGDELRICKSWVLFYSKECFDLIQEHHAKMSHSHSALSNLNIISRRLCVYKSLITYESKLDFVQAKFFLTMEECKEWEVAASSDEDILNTLASLARVA</sequence>
<dbReference type="Proteomes" id="UP000737018">
    <property type="component" value="Unassembled WGS sequence"/>
</dbReference>
<comment type="caution">
    <text evidence="1">The sequence shown here is derived from an EMBL/GenBank/DDBJ whole genome shotgun (WGS) entry which is preliminary data.</text>
</comment>
<name>A0A8J4VY81_9ROSI</name>
<proteinExistence type="predicted"/>
<reference evidence="1" key="1">
    <citation type="submission" date="2020-03" db="EMBL/GenBank/DDBJ databases">
        <title>Castanea mollissima Vanexum genome sequencing.</title>
        <authorList>
            <person name="Staton M."/>
        </authorList>
    </citation>
    <scope>NUCLEOTIDE SEQUENCE</scope>
    <source>
        <tissue evidence="1">Leaf</tissue>
    </source>
</reference>
<keyword evidence="2" id="KW-1185">Reference proteome</keyword>
<dbReference type="EMBL" id="JRKL02001121">
    <property type="protein sequence ID" value="KAF3965909.1"/>
    <property type="molecule type" value="Genomic_DNA"/>
</dbReference>
<gene>
    <name evidence="1" type="ORF">CMV_009939</name>
</gene>
<accession>A0A8J4VY81</accession>